<evidence type="ECO:0000313" key="4">
    <source>
        <dbReference type="EMBL" id="MFC0271064.1"/>
    </source>
</evidence>
<evidence type="ECO:0000259" key="3">
    <source>
        <dbReference type="Pfam" id="PF25990"/>
    </source>
</evidence>
<evidence type="ECO:0000313" key="5">
    <source>
        <dbReference type="Proteomes" id="UP001589854"/>
    </source>
</evidence>
<dbReference type="InterPro" id="IPR000089">
    <property type="entry name" value="Biotin_lipoyl"/>
</dbReference>
<dbReference type="Gene3D" id="2.40.420.20">
    <property type="match status" value="1"/>
</dbReference>
<dbReference type="Proteomes" id="UP001589854">
    <property type="component" value="Unassembled WGS sequence"/>
</dbReference>
<proteinExistence type="predicted"/>
<dbReference type="PANTHER" id="PTHR30469:SF33">
    <property type="entry name" value="SLR1207 PROTEIN"/>
    <property type="match status" value="1"/>
</dbReference>
<keyword evidence="5" id="KW-1185">Reference proteome</keyword>
<protein>
    <submittedName>
        <fullName evidence="4">Efflux RND transporter periplasmic adaptor subunit</fullName>
    </submittedName>
</protein>
<dbReference type="SUPFAM" id="SSF51230">
    <property type="entry name" value="Single hybrid motif"/>
    <property type="match status" value="1"/>
</dbReference>
<evidence type="ECO:0000256" key="1">
    <source>
        <dbReference type="SAM" id="MobiDB-lite"/>
    </source>
</evidence>
<gene>
    <name evidence="4" type="ORF">ACFFIX_06320</name>
</gene>
<feature type="domain" description="Lipoyl-binding" evidence="2">
    <location>
        <begin position="72"/>
        <end position="129"/>
    </location>
</feature>
<dbReference type="Pfam" id="PF25990">
    <property type="entry name" value="Beta-barrel_YknX"/>
    <property type="match status" value="1"/>
</dbReference>
<dbReference type="InterPro" id="IPR058636">
    <property type="entry name" value="Beta-barrel_YknX"/>
</dbReference>
<reference evidence="4 5" key="1">
    <citation type="submission" date="2024-09" db="EMBL/GenBank/DDBJ databases">
        <authorList>
            <person name="Sun Q."/>
            <person name="Mori K."/>
        </authorList>
    </citation>
    <scope>NUCLEOTIDE SEQUENCE [LARGE SCALE GENOMIC DNA]</scope>
    <source>
        <strain evidence="4 5">CCM 7228</strain>
    </source>
</reference>
<accession>A0ABV6GBW1</accession>
<dbReference type="Pfam" id="PF00364">
    <property type="entry name" value="Biotin_lipoyl"/>
    <property type="match status" value="1"/>
</dbReference>
<organism evidence="4 5">
    <name type="scientific">Metabacillus herbersteinensis</name>
    <dbReference type="NCBI Taxonomy" id="283816"/>
    <lineage>
        <taxon>Bacteria</taxon>
        <taxon>Bacillati</taxon>
        <taxon>Bacillota</taxon>
        <taxon>Bacilli</taxon>
        <taxon>Bacillales</taxon>
        <taxon>Bacillaceae</taxon>
        <taxon>Metabacillus</taxon>
    </lineage>
</organism>
<dbReference type="EMBL" id="JBHLVO010000003">
    <property type="protein sequence ID" value="MFC0271064.1"/>
    <property type="molecule type" value="Genomic_DNA"/>
</dbReference>
<dbReference type="RefSeq" id="WP_378931703.1">
    <property type="nucleotide sequence ID" value="NZ_JBHLVO010000003.1"/>
</dbReference>
<dbReference type="Gene3D" id="2.40.30.170">
    <property type="match status" value="1"/>
</dbReference>
<dbReference type="Gene3D" id="2.40.50.100">
    <property type="match status" value="1"/>
</dbReference>
<feature type="domain" description="YknX-like beta-barrel" evidence="3">
    <location>
        <begin position="141"/>
        <end position="211"/>
    </location>
</feature>
<dbReference type="InterPro" id="IPR011053">
    <property type="entry name" value="Single_hybrid_motif"/>
</dbReference>
<evidence type="ECO:0000259" key="2">
    <source>
        <dbReference type="Pfam" id="PF00364"/>
    </source>
</evidence>
<dbReference type="PANTHER" id="PTHR30469">
    <property type="entry name" value="MULTIDRUG RESISTANCE PROTEIN MDTA"/>
    <property type="match status" value="1"/>
</dbReference>
<sequence length="339" mass="36192">MKKWTIGLIVFVFVVGITATAFGLIKNKREVASTPVIETQTAVAEIGNIAITVNGTGSISSINKEIISSNDNATVEEVLIEEGDTVEEGDELITFEEDIDSIEAPFSGEVTTLSVEEDKSVAMGTEMVEVTNYNNLEMIVNVDELDISKVAVGQAAKIEVTALPDQEFTGTVTGVAKEANEESESSVSKYAVNVKIENPKGIKVGMTAEATITTESKENIVTVPIEAVQKEGNQYFVQVPVEENAALEDETKADEENDEPQMTQKTVEVGLQNEDVAEVTNGLTEGEEVILPTLPSSDDAENMRNMFQNSGFPGGGMPGGENMRQGGMRQGGNGGEDGQ</sequence>
<name>A0ABV6GBW1_9BACI</name>
<comment type="caution">
    <text evidence="4">The sequence shown here is derived from an EMBL/GenBank/DDBJ whole genome shotgun (WGS) entry which is preliminary data.</text>
</comment>
<feature type="region of interest" description="Disordered" evidence="1">
    <location>
        <begin position="293"/>
        <end position="339"/>
    </location>
</feature>
<feature type="compositionally biased region" description="Gly residues" evidence="1">
    <location>
        <begin position="328"/>
        <end position="339"/>
    </location>
</feature>